<evidence type="ECO:0000256" key="1">
    <source>
        <dbReference type="SAM" id="MobiDB-lite"/>
    </source>
</evidence>
<feature type="compositionally biased region" description="Basic and acidic residues" evidence="1">
    <location>
        <begin position="1"/>
        <end position="16"/>
    </location>
</feature>
<organism evidence="2">
    <name type="scientific">Pandoravirus neocaledonia</name>
    <dbReference type="NCBI Taxonomy" id="2107708"/>
    <lineage>
        <taxon>Viruses</taxon>
        <taxon>Pandoravirus</taxon>
    </lineage>
</organism>
<dbReference type="Proteomes" id="UP000249287">
    <property type="component" value="Segment"/>
</dbReference>
<evidence type="ECO:0008006" key="3">
    <source>
        <dbReference type="Google" id="ProtNLM"/>
    </source>
</evidence>
<dbReference type="RefSeq" id="YP_009482441.1">
    <property type="nucleotide sequence ID" value="NC_037666.1"/>
</dbReference>
<dbReference type="EMBL" id="MG011690">
    <property type="protein sequence ID" value="AVK76438.1"/>
    <property type="molecule type" value="Genomic_DNA"/>
</dbReference>
<accession>A0A2U7UD90</accession>
<evidence type="ECO:0000313" key="2">
    <source>
        <dbReference type="EMBL" id="AVK76438.1"/>
    </source>
</evidence>
<reference evidence="2" key="1">
    <citation type="journal article" date="2018" name="Nat. Commun.">
        <title>Diversity and evolution of the emerging Pandoraviridae family.</title>
        <authorList>
            <person name="Legendre M."/>
            <person name="Fabre E."/>
            <person name="Poirot O."/>
            <person name="Jeudy S."/>
            <person name="Lartigue A."/>
            <person name="Alempic J.M."/>
            <person name="Beucher L."/>
            <person name="Philippe N."/>
            <person name="Bertaux L."/>
            <person name="Christo-Foroux E."/>
            <person name="Labadie K."/>
            <person name="Coute Y."/>
            <person name="Abergel C."/>
            <person name="Claverie J.M."/>
        </authorList>
    </citation>
    <scope>NUCLEOTIDE SEQUENCE [LARGE SCALE GENOMIC DNA]</scope>
    <source>
        <strain evidence="2">Neocaledonia</strain>
    </source>
</reference>
<gene>
    <name evidence="2" type="ORF">pneo_cds_831</name>
</gene>
<name>A0A2U7UD90_9VIRU</name>
<proteinExistence type="predicted"/>
<protein>
    <recommendedName>
        <fullName evidence="3">F-box incomplete domain containing protein</fullName>
    </recommendedName>
</protein>
<dbReference type="GeneID" id="36843151"/>
<feature type="region of interest" description="Disordered" evidence="1">
    <location>
        <begin position="1"/>
        <end position="47"/>
    </location>
</feature>
<sequence>MSPQKLERSNRERSMDNDDDTLAQLCLSGDAKSRRSHTDAPRSPLEGCAAQDETHAERVFVHELPIEIVTHVLNGIDSSGRPLFDPLWRFAARAACRRWRGIVGTPTTTQARAIVRAWRHGRADRSMRVRCLCLPCTHDGGGGLKHLIATGRLVTATCAVALGARRDRHGRDDSPFDAHCWCASPIPDQDAALCVAMMATTREAVDRIVRQRLAPLFVCDADGRCPTRAIERADVVEYDYVKGLGVRVQFHDQTDYDDGRRLVIDLLAVAARQGRVTLLASLAALSERVRALARGAVAALVYYACMADQSDVVAWVLRGILDTSAADHPLSPLGVPLSDDPIAYRVRACSDAWKAIAQYDAVDTAAAVLEALDHNVRTHADLCDIKWAPHKMHWQRRAARCGATGVLQTYQRYGVDLDLDAILTEAAKYGRGTTVRWVLTWEPVAISPDRVALCWEALSLVAAEGARYYDARGADLAIDSLCRVLRDAYVSRTEATESIVAWWRAADWDRWGKRTRDCASAARVALHWRDLLVDNLDPDDVVDFLRLAIVRLDYKALDSVVSLFAGRRALVGIDLWAMALDILYTSGTAMQPYGGQRKPDPYGSPPVPWDRPLSSIDTRPTLFVNDLFYRNDQERAAEMIMFLASVCAHRAQVGSATRAQWRSVCRVATVAPSSLPSTDMGHLTVITLPAWLHARGLFARPS</sequence>
<dbReference type="KEGG" id="vg:36843151"/>
<feature type="compositionally biased region" description="Basic and acidic residues" evidence="1">
    <location>
        <begin position="31"/>
        <end position="40"/>
    </location>
</feature>